<dbReference type="GO" id="GO:0017004">
    <property type="term" value="P:cytochrome complex assembly"/>
    <property type="evidence" value="ECO:0007669"/>
    <property type="project" value="InterPro"/>
</dbReference>
<evidence type="ECO:0000256" key="6">
    <source>
        <dbReference type="SAM" id="Phobius"/>
    </source>
</evidence>
<feature type="transmembrane region" description="Helical" evidence="6">
    <location>
        <begin position="150"/>
        <end position="174"/>
    </location>
</feature>
<comment type="subcellular location">
    <subcellularLocation>
        <location evidence="1">Membrane</location>
        <topology evidence="1">Multi-pass membrane protein</topology>
    </subcellularLocation>
</comment>
<protein>
    <recommendedName>
        <fullName evidence="7">Cytochrome C biogenesis protein transmembrane domain-containing protein</fullName>
    </recommendedName>
</protein>
<evidence type="ECO:0000313" key="9">
    <source>
        <dbReference type="Proteomes" id="UP000177080"/>
    </source>
</evidence>
<evidence type="ECO:0000256" key="5">
    <source>
        <dbReference type="ARBA" id="ARBA00023136"/>
    </source>
</evidence>
<gene>
    <name evidence="8" type="ORF">A2989_00130</name>
</gene>
<dbReference type="Proteomes" id="UP000177080">
    <property type="component" value="Unassembled WGS sequence"/>
</dbReference>
<dbReference type="InterPro" id="IPR003834">
    <property type="entry name" value="Cyt_c_assmbl_TM_dom"/>
</dbReference>
<feature type="transmembrane region" description="Helical" evidence="6">
    <location>
        <begin position="254"/>
        <end position="271"/>
    </location>
</feature>
<dbReference type="AlphaFoldDB" id="A0A1F4ZAK9"/>
<dbReference type="PANTHER" id="PTHR31272:SF4">
    <property type="entry name" value="CYTOCHROME C-TYPE BIOGENESIS PROTEIN HI_1454-RELATED"/>
    <property type="match status" value="1"/>
</dbReference>
<comment type="similarity">
    <text evidence="2">Belongs to the DsbD family.</text>
</comment>
<accession>A0A1F4ZAK9</accession>
<sequence length="279" mass="29698">MDLLFSASIVASFLAGIAALFAPCCITVLLPTYLASVFKQKSTVFLMTFIYFLGLVTVFLPLGLGVTFLTKVFSDYHDQVFVIGGIILTLLGLLLISGKSISLPINIHPKLQKTDALSVFGLGIFSGVATACCAPVLAGVLALSALPGSYLLGAMFTLAYVLGMVAPLFVLAAVMDKSGATRKLMALRKPIFGQVTLSNLISGIMFLGLGIIILAKARTGQLTMHSSYQLSINLAIAGLTEKIGSYTRVLPEPVWAVLILLAVTAIIISAVRQWRKIRE</sequence>
<keyword evidence="4 6" id="KW-1133">Transmembrane helix</keyword>
<dbReference type="PANTHER" id="PTHR31272">
    <property type="entry name" value="CYTOCHROME C-TYPE BIOGENESIS PROTEIN HI_1454-RELATED"/>
    <property type="match status" value="1"/>
</dbReference>
<evidence type="ECO:0000256" key="1">
    <source>
        <dbReference type="ARBA" id="ARBA00004141"/>
    </source>
</evidence>
<feature type="transmembrane region" description="Helical" evidence="6">
    <location>
        <begin position="6"/>
        <end position="32"/>
    </location>
</feature>
<keyword evidence="3 6" id="KW-0812">Transmembrane</keyword>
<feature type="domain" description="Cytochrome C biogenesis protein transmembrane" evidence="7">
    <location>
        <begin position="9"/>
        <end position="198"/>
    </location>
</feature>
<feature type="transmembrane region" description="Helical" evidence="6">
    <location>
        <begin position="80"/>
        <end position="98"/>
    </location>
</feature>
<dbReference type="Pfam" id="PF02683">
    <property type="entry name" value="DsbD_TM"/>
    <property type="match status" value="1"/>
</dbReference>
<evidence type="ECO:0000256" key="4">
    <source>
        <dbReference type="ARBA" id="ARBA00022989"/>
    </source>
</evidence>
<feature type="transmembrane region" description="Helical" evidence="6">
    <location>
        <begin position="195"/>
        <end position="215"/>
    </location>
</feature>
<comment type="caution">
    <text evidence="8">The sequence shown here is derived from an EMBL/GenBank/DDBJ whole genome shotgun (WGS) entry which is preliminary data.</text>
</comment>
<feature type="transmembrane region" description="Helical" evidence="6">
    <location>
        <begin position="44"/>
        <end position="68"/>
    </location>
</feature>
<dbReference type="EMBL" id="MEXN01000007">
    <property type="protein sequence ID" value="OGD03225.1"/>
    <property type="molecule type" value="Genomic_DNA"/>
</dbReference>
<feature type="transmembrane region" description="Helical" evidence="6">
    <location>
        <begin position="119"/>
        <end position="144"/>
    </location>
</feature>
<reference evidence="8 9" key="1">
    <citation type="journal article" date="2016" name="Nat. Commun.">
        <title>Thousands of microbial genomes shed light on interconnected biogeochemical processes in an aquifer system.</title>
        <authorList>
            <person name="Anantharaman K."/>
            <person name="Brown C.T."/>
            <person name="Hug L.A."/>
            <person name="Sharon I."/>
            <person name="Castelle C.J."/>
            <person name="Probst A.J."/>
            <person name="Thomas B.C."/>
            <person name="Singh A."/>
            <person name="Wilkins M.J."/>
            <person name="Karaoz U."/>
            <person name="Brodie E.L."/>
            <person name="Williams K.H."/>
            <person name="Hubbard S.S."/>
            <person name="Banfield J.F."/>
        </authorList>
    </citation>
    <scope>NUCLEOTIDE SEQUENCE [LARGE SCALE GENOMIC DNA]</scope>
</reference>
<dbReference type="InterPro" id="IPR051790">
    <property type="entry name" value="Cytochrome_c-biogenesis_DsbD"/>
</dbReference>
<proteinExistence type="inferred from homology"/>
<evidence type="ECO:0000256" key="2">
    <source>
        <dbReference type="ARBA" id="ARBA00006143"/>
    </source>
</evidence>
<name>A0A1F4ZAK9_9BACT</name>
<evidence type="ECO:0000256" key="3">
    <source>
        <dbReference type="ARBA" id="ARBA00022692"/>
    </source>
</evidence>
<organism evidence="8 9">
    <name type="scientific">Candidatus Amesbacteria bacterium RIFCSPLOWO2_01_FULL_48_25</name>
    <dbReference type="NCBI Taxonomy" id="1797259"/>
    <lineage>
        <taxon>Bacteria</taxon>
        <taxon>Candidatus Amesiibacteriota</taxon>
    </lineage>
</organism>
<evidence type="ECO:0000313" key="8">
    <source>
        <dbReference type="EMBL" id="OGD03225.1"/>
    </source>
</evidence>
<evidence type="ECO:0000259" key="7">
    <source>
        <dbReference type="Pfam" id="PF02683"/>
    </source>
</evidence>
<dbReference type="STRING" id="1797259.A2989_00130"/>
<dbReference type="GO" id="GO:0016020">
    <property type="term" value="C:membrane"/>
    <property type="evidence" value="ECO:0007669"/>
    <property type="project" value="UniProtKB-SubCell"/>
</dbReference>
<keyword evidence="5 6" id="KW-0472">Membrane</keyword>